<evidence type="ECO:0000259" key="6">
    <source>
        <dbReference type="PROSITE" id="PS51518"/>
    </source>
</evidence>
<dbReference type="Gene3D" id="2.30.30.140">
    <property type="match status" value="1"/>
</dbReference>
<evidence type="ECO:0000256" key="3">
    <source>
        <dbReference type="ARBA" id="ARBA00023163"/>
    </source>
</evidence>
<dbReference type="PROSITE" id="PS51518">
    <property type="entry name" value="SGF29_C"/>
    <property type="match status" value="1"/>
</dbReference>
<name>A0A7S1YNL1_9STRA</name>
<keyword evidence="3" id="KW-0804">Transcription</keyword>
<feature type="compositionally biased region" description="Low complexity" evidence="5">
    <location>
        <begin position="22"/>
        <end position="45"/>
    </location>
</feature>
<feature type="region of interest" description="Disordered" evidence="5">
    <location>
        <begin position="1"/>
        <end position="57"/>
    </location>
</feature>
<dbReference type="Pfam" id="PF07039">
    <property type="entry name" value="SGF29_Tudor"/>
    <property type="match status" value="1"/>
</dbReference>
<keyword evidence="2" id="KW-0805">Transcription regulation</keyword>
<comment type="subcellular location">
    <subcellularLocation>
        <location evidence="1">Nucleus</location>
    </subcellularLocation>
</comment>
<dbReference type="GO" id="GO:0005634">
    <property type="term" value="C:nucleus"/>
    <property type="evidence" value="ECO:0007669"/>
    <property type="project" value="UniProtKB-SubCell"/>
</dbReference>
<dbReference type="PANTHER" id="PTHR21539:SF0">
    <property type="entry name" value="SAGA-ASSOCIATED FACTOR 29"/>
    <property type="match status" value="1"/>
</dbReference>
<feature type="compositionally biased region" description="Low complexity" evidence="5">
    <location>
        <begin position="506"/>
        <end position="518"/>
    </location>
</feature>
<keyword evidence="4" id="KW-0539">Nucleus</keyword>
<accession>A0A7S1YNL1</accession>
<dbReference type="InterPro" id="IPR047287">
    <property type="entry name" value="Tudor_SGF29_rpt2"/>
</dbReference>
<dbReference type="GO" id="GO:0000124">
    <property type="term" value="C:SAGA complex"/>
    <property type="evidence" value="ECO:0007669"/>
    <property type="project" value="InterPro"/>
</dbReference>
<dbReference type="PANTHER" id="PTHR21539">
    <property type="entry name" value="SAGA-ASSOCIATED FACTOR 29"/>
    <property type="match status" value="1"/>
</dbReference>
<feature type="region of interest" description="Disordered" evidence="5">
    <location>
        <begin position="207"/>
        <end position="259"/>
    </location>
</feature>
<reference evidence="7" key="1">
    <citation type="submission" date="2021-01" db="EMBL/GenBank/DDBJ databases">
        <authorList>
            <person name="Corre E."/>
            <person name="Pelletier E."/>
            <person name="Niang G."/>
            <person name="Scheremetjew M."/>
            <person name="Finn R."/>
            <person name="Kale V."/>
            <person name="Holt S."/>
            <person name="Cochrane G."/>
            <person name="Meng A."/>
            <person name="Brown T."/>
            <person name="Cohen L."/>
        </authorList>
    </citation>
    <scope>NUCLEOTIDE SEQUENCE</scope>
    <source>
        <strain evidence="7">FE7</strain>
    </source>
</reference>
<dbReference type="EMBL" id="HBGM01000107">
    <property type="protein sequence ID" value="CAD9312609.1"/>
    <property type="molecule type" value="Transcribed_RNA"/>
</dbReference>
<feature type="compositionally biased region" description="Polar residues" evidence="5">
    <location>
        <begin position="1"/>
        <end position="10"/>
    </location>
</feature>
<feature type="compositionally biased region" description="Polar residues" evidence="5">
    <location>
        <begin position="231"/>
        <end position="254"/>
    </location>
</feature>
<feature type="region of interest" description="Disordered" evidence="5">
    <location>
        <begin position="482"/>
        <end position="518"/>
    </location>
</feature>
<evidence type="ECO:0000313" key="7">
    <source>
        <dbReference type="EMBL" id="CAD9312609.1"/>
    </source>
</evidence>
<proteinExistence type="predicted"/>
<dbReference type="InterPro" id="IPR037802">
    <property type="entry name" value="SGF29"/>
</dbReference>
<feature type="compositionally biased region" description="Basic and acidic residues" evidence="5">
    <location>
        <begin position="482"/>
        <end position="498"/>
    </location>
</feature>
<dbReference type="InterPro" id="IPR010750">
    <property type="entry name" value="SGF29_tudor-like_dom"/>
</dbReference>
<protein>
    <recommendedName>
        <fullName evidence="6">SGF29 C-terminal domain-containing protein</fullName>
    </recommendedName>
</protein>
<feature type="domain" description="SGF29 C-terminal" evidence="6">
    <location>
        <begin position="322"/>
        <end position="485"/>
    </location>
</feature>
<dbReference type="AlphaFoldDB" id="A0A7S1YNL1"/>
<sequence length="545" mass="60385">MAAPTLNNNLAMAPSNVDQRRPSQSQKSSSNSVPTSSSGKTSTPRQQPHESTLSNDDVRKLASQLSCGEKVVWVSKQILGTHGSNGFQKSMSNVQKHKRQRLRQYKKQNQDDAEIDTADLERVKVKTFNVRVAEKMITEMNQGLQFCDLMADTIKSILKEIDPDNPLISASASIAPSLLEIQQNPRVADTMAAMHAISSAVSASLQEPNKAAAGGRGAPAQPSRDGPMMRGTSTQVARPSSTQMSRPSSTQTQMPRPPNIGRIAETVAQGNPNGSTLRKLRKRSNSKFHGDRDLTALIGDHDDNGKKLTKKELSSRLFEATRFRTLNEGDYVSAKVSSQNLWILARVVKEWNAVQMPLKNIVDMSDIQREALFTEKVFIQVNDEYNGDLSSARAVKRQHILPLARSHMEGNDWGKRLRKGSRVYAIYPKTISFYCATVIDCSTYCRNQDDVIVVEFDGDEDESGTTPQRQIPARFVTLVPREFETNKRRRKSTSDAARRRSSKLVTATAPSTAPPTMHAADNMLADMSDMLYDPPTGSKYVSYPI</sequence>
<evidence type="ECO:0000256" key="2">
    <source>
        <dbReference type="ARBA" id="ARBA00023015"/>
    </source>
</evidence>
<dbReference type="CDD" id="cd20394">
    <property type="entry name" value="Tudor_SGF29_rpt2"/>
    <property type="match status" value="1"/>
</dbReference>
<evidence type="ECO:0000256" key="4">
    <source>
        <dbReference type="ARBA" id="ARBA00023242"/>
    </source>
</evidence>
<evidence type="ECO:0000256" key="1">
    <source>
        <dbReference type="ARBA" id="ARBA00004123"/>
    </source>
</evidence>
<gene>
    <name evidence="7" type="ORF">SMAR1039_LOCUS72</name>
</gene>
<organism evidence="7">
    <name type="scientific">Skeletonema marinoi</name>
    <dbReference type="NCBI Taxonomy" id="267567"/>
    <lineage>
        <taxon>Eukaryota</taxon>
        <taxon>Sar</taxon>
        <taxon>Stramenopiles</taxon>
        <taxon>Ochrophyta</taxon>
        <taxon>Bacillariophyta</taxon>
        <taxon>Coscinodiscophyceae</taxon>
        <taxon>Thalassiosirophycidae</taxon>
        <taxon>Thalassiosirales</taxon>
        <taxon>Skeletonemataceae</taxon>
        <taxon>Skeletonema</taxon>
        <taxon>Skeletonema marinoi-dohrnii complex</taxon>
    </lineage>
</organism>
<evidence type="ECO:0000256" key="5">
    <source>
        <dbReference type="SAM" id="MobiDB-lite"/>
    </source>
</evidence>